<accession>A0ABR2ATG2</accession>
<dbReference type="InterPro" id="IPR002156">
    <property type="entry name" value="RNaseH_domain"/>
</dbReference>
<evidence type="ECO:0000259" key="2">
    <source>
        <dbReference type="Pfam" id="PF13456"/>
    </source>
</evidence>
<reference evidence="3 4" key="1">
    <citation type="journal article" date="2024" name="G3 (Bethesda)">
        <title>Genome assembly of Hibiscus sabdariffa L. provides insights into metabolisms of medicinal natural products.</title>
        <authorList>
            <person name="Kim T."/>
        </authorList>
    </citation>
    <scope>NUCLEOTIDE SEQUENCE [LARGE SCALE GENOMIC DNA]</scope>
    <source>
        <strain evidence="3">TK-2024</strain>
        <tissue evidence="3">Old leaves</tissue>
    </source>
</reference>
<dbReference type="InterPro" id="IPR053151">
    <property type="entry name" value="RNase_H-like"/>
</dbReference>
<evidence type="ECO:0000256" key="1">
    <source>
        <dbReference type="SAM" id="MobiDB-lite"/>
    </source>
</evidence>
<gene>
    <name evidence="3" type="ORF">V6N12_016933</name>
</gene>
<dbReference type="Pfam" id="PF13456">
    <property type="entry name" value="RVT_3"/>
    <property type="match status" value="1"/>
</dbReference>
<name>A0ABR2ATG2_9ROSI</name>
<comment type="caution">
    <text evidence="3">The sequence shown here is derived from an EMBL/GenBank/DDBJ whole genome shotgun (WGS) entry which is preliminary data.</text>
</comment>
<evidence type="ECO:0000313" key="4">
    <source>
        <dbReference type="Proteomes" id="UP001472677"/>
    </source>
</evidence>
<protein>
    <recommendedName>
        <fullName evidence="2">RNase H type-1 domain-containing protein</fullName>
    </recommendedName>
</protein>
<keyword evidence="4" id="KW-1185">Reference proteome</keyword>
<dbReference type="EMBL" id="JBBPBM010000309">
    <property type="protein sequence ID" value="KAK8497413.1"/>
    <property type="molecule type" value="Genomic_DNA"/>
</dbReference>
<proteinExistence type="predicted"/>
<feature type="domain" description="RNase H type-1" evidence="2">
    <location>
        <begin position="55"/>
        <end position="122"/>
    </location>
</feature>
<sequence>MVRRNKWIFDTHDQGGELVLQRSTRMKHEAVSTSLSMPSIHISGGMEAGAEVRWNEDGVWRIGFYRKIGICSVLEVELWGLYEGLLAAWFTVVRCLIIESDNLDVVKLLNNRNDLSVVPSITHYIVEILNGPCTTELRYIGREVELKVASKVFKVRVCEFNPCFTPNSAWCSEEEESNFSTSDDAVENNKLSNAKGLKASSSVASSKSNRSHPPVSKKDIKCPRVVEDINYACMGKLFEDSVDSFENTEERFIGEPEILGCKPNVEMPSVVDGGNISNENYNRLYQGKGKNIINDNILDDLNSLGYRI</sequence>
<organism evidence="3 4">
    <name type="scientific">Hibiscus sabdariffa</name>
    <name type="common">roselle</name>
    <dbReference type="NCBI Taxonomy" id="183260"/>
    <lineage>
        <taxon>Eukaryota</taxon>
        <taxon>Viridiplantae</taxon>
        <taxon>Streptophyta</taxon>
        <taxon>Embryophyta</taxon>
        <taxon>Tracheophyta</taxon>
        <taxon>Spermatophyta</taxon>
        <taxon>Magnoliopsida</taxon>
        <taxon>eudicotyledons</taxon>
        <taxon>Gunneridae</taxon>
        <taxon>Pentapetalae</taxon>
        <taxon>rosids</taxon>
        <taxon>malvids</taxon>
        <taxon>Malvales</taxon>
        <taxon>Malvaceae</taxon>
        <taxon>Malvoideae</taxon>
        <taxon>Hibiscus</taxon>
    </lineage>
</organism>
<feature type="compositionally biased region" description="Low complexity" evidence="1">
    <location>
        <begin position="196"/>
        <end position="208"/>
    </location>
</feature>
<dbReference type="PANTHER" id="PTHR47723">
    <property type="entry name" value="OS05G0353850 PROTEIN"/>
    <property type="match status" value="1"/>
</dbReference>
<dbReference type="CDD" id="cd06222">
    <property type="entry name" value="RNase_H_like"/>
    <property type="match status" value="1"/>
</dbReference>
<feature type="region of interest" description="Disordered" evidence="1">
    <location>
        <begin position="196"/>
        <end position="218"/>
    </location>
</feature>
<dbReference type="Proteomes" id="UP001472677">
    <property type="component" value="Unassembled WGS sequence"/>
</dbReference>
<evidence type="ECO:0000313" key="3">
    <source>
        <dbReference type="EMBL" id="KAK8497413.1"/>
    </source>
</evidence>
<dbReference type="InterPro" id="IPR044730">
    <property type="entry name" value="RNase_H-like_dom_plant"/>
</dbReference>
<dbReference type="PANTHER" id="PTHR47723:SF19">
    <property type="entry name" value="POLYNUCLEOTIDYL TRANSFERASE, RIBONUCLEASE H-LIKE SUPERFAMILY PROTEIN"/>
    <property type="match status" value="1"/>
</dbReference>